<comment type="caution">
    <text evidence="5">The sequence shown here is derived from an EMBL/GenBank/DDBJ whole genome shotgun (WGS) entry which is preliminary data.</text>
</comment>
<dbReference type="Pfam" id="PF13181">
    <property type="entry name" value="TPR_8"/>
    <property type="match status" value="1"/>
</dbReference>
<dbReference type="Proteomes" id="UP000268469">
    <property type="component" value="Unassembled WGS sequence"/>
</dbReference>
<dbReference type="EMBL" id="QNBE01000073">
    <property type="protein sequence ID" value="RKX69639.1"/>
    <property type="molecule type" value="Genomic_DNA"/>
</dbReference>
<evidence type="ECO:0000313" key="5">
    <source>
        <dbReference type="EMBL" id="RKX69639.1"/>
    </source>
</evidence>
<proteinExistence type="predicted"/>
<dbReference type="PROSITE" id="PS50005">
    <property type="entry name" value="TPR"/>
    <property type="match status" value="3"/>
</dbReference>
<evidence type="ECO:0000256" key="1">
    <source>
        <dbReference type="ARBA" id="ARBA00022737"/>
    </source>
</evidence>
<protein>
    <recommendedName>
        <fullName evidence="7">Tetratricopeptide repeat protein</fullName>
    </recommendedName>
</protein>
<feature type="repeat" description="TPR" evidence="3">
    <location>
        <begin position="221"/>
        <end position="254"/>
    </location>
</feature>
<sequence length="483" mass="54880">MMGEETIAKVRELVDEGRFDQAVLALRRLEADNPQDPNINQLLGHIAYRTGDSDEAMKRLLRACELFEARGDYIPAIGCLEELLLIEPTPDRYLILATLYDRIGLKNEAQRRLFDKAQELIREGDNRSGLRLLHRICQLDEGNLHLKLIYGKMLLYSGEESKAREYLNQLRAVAVEQGVNDIVTEIDTLITEPDGGEELDPKSRIELANLLSEIGSAEEAITEYLVAASDLIATGQTGEARKVLQKVLELDPDNEKAKSELEKLGEEEVSVEVEEKEEETPTAEEPELPPIEAIEGQVADIEFLLKEVEAKPAVEIRLSDLLEEFRSKMRNLPERPEVRLKVGEVLSSLLLYDLAIENYKKLLDVPELRSRAIEKLGITYVQAGKYSEALRYLAESIVERPDNLEVRYNLALAYRGMGDHENALKQLSNIISVNPDFRDVRDLYLHLGGKIEEKKEAQEFVTRPSPYPKFEEREGRDENIVFI</sequence>
<evidence type="ECO:0000256" key="4">
    <source>
        <dbReference type="SAM" id="MobiDB-lite"/>
    </source>
</evidence>
<feature type="compositionally biased region" description="Acidic residues" evidence="4">
    <location>
        <begin position="267"/>
        <end position="287"/>
    </location>
</feature>
<name>A0A660SFP4_UNCW3</name>
<dbReference type="InterPro" id="IPR011990">
    <property type="entry name" value="TPR-like_helical_dom_sf"/>
</dbReference>
<feature type="repeat" description="TPR" evidence="3">
    <location>
        <begin position="404"/>
        <end position="437"/>
    </location>
</feature>
<evidence type="ECO:0000313" key="6">
    <source>
        <dbReference type="Proteomes" id="UP000268469"/>
    </source>
</evidence>
<dbReference type="SMART" id="SM00028">
    <property type="entry name" value="TPR"/>
    <property type="match status" value="5"/>
</dbReference>
<evidence type="ECO:0000256" key="2">
    <source>
        <dbReference type="ARBA" id="ARBA00022803"/>
    </source>
</evidence>
<dbReference type="Gene3D" id="1.25.40.10">
    <property type="entry name" value="Tetratricopeptide repeat domain"/>
    <property type="match status" value="2"/>
</dbReference>
<keyword evidence="1" id="KW-0677">Repeat</keyword>
<accession>A0A660SFP4</accession>
<reference evidence="5 6" key="1">
    <citation type="submission" date="2018-06" db="EMBL/GenBank/DDBJ databases">
        <title>Extensive metabolic versatility and redundancy in microbially diverse, dynamic hydrothermal sediments.</title>
        <authorList>
            <person name="Dombrowski N."/>
            <person name="Teske A."/>
            <person name="Baker B.J."/>
        </authorList>
    </citation>
    <scope>NUCLEOTIDE SEQUENCE [LARGE SCALE GENOMIC DNA]</scope>
    <source>
        <strain evidence="5">B36_G15</strain>
    </source>
</reference>
<evidence type="ECO:0008006" key="7">
    <source>
        <dbReference type="Google" id="ProtNLM"/>
    </source>
</evidence>
<feature type="repeat" description="TPR" evidence="3">
    <location>
        <begin position="370"/>
        <end position="403"/>
    </location>
</feature>
<dbReference type="AlphaFoldDB" id="A0A660SFP4"/>
<feature type="compositionally biased region" description="Basic and acidic residues" evidence="4">
    <location>
        <begin position="255"/>
        <end position="266"/>
    </location>
</feature>
<feature type="region of interest" description="Disordered" evidence="4">
    <location>
        <begin position="255"/>
        <end position="291"/>
    </location>
</feature>
<dbReference type="InterPro" id="IPR019734">
    <property type="entry name" value="TPR_rpt"/>
</dbReference>
<dbReference type="Pfam" id="PF14559">
    <property type="entry name" value="TPR_19"/>
    <property type="match status" value="2"/>
</dbReference>
<dbReference type="PANTHER" id="PTHR45586">
    <property type="entry name" value="TPR REPEAT-CONTAINING PROTEIN PA4667"/>
    <property type="match status" value="1"/>
</dbReference>
<organism evidence="5 6">
    <name type="scientific">candidate division WOR-3 bacterium</name>
    <dbReference type="NCBI Taxonomy" id="2052148"/>
    <lineage>
        <taxon>Bacteria</taxon>
        <taxon>Bacteria division WOR-3</taxon>
    </lineage>
</organism>
<dbReference type="InterPro" id="IPR051012">
    <property type="entry name" value="CellSynth/LPSAsmb/PSIAsmb"/>
</dbReference>
<dbReference type="SUPFAM" id="SSF48452">
    <property type="entry name" value="TPR-like"/>
    <property type="match status" value="1"/>
</dbReference>
<dbReference type="PANTHER" id="PTHR45586:SF15">
    <property type="entry name" value="TPR REPEAT-CONTAINING PROTEIN YPIA"/>
    <property type="match status" value="1"/>
</dbReference>
<gene>
    <name evidence="5" type="ORF">DRP53_07560</name>
</gene>
<keyword evidence="2 3" id="KW-0802">TPR repeat</keyword>
<evidence type="ECO:0000256" key="3">
    <source>
        <dbReference type="PROSITE-ProRule" id="PRU00339"/>
    </source>
</evidence>